<keyword evidence="5 11" id="KW-0812">Transmembrane</keyword>
<evidence type="ECO:0000256" key="8">
    <source>
        <dbReference type="ARBA" id="ARBA00023136"/>
    </source>
</evidence>
<dbReference type="GO" id="GO:0005886">
    <property type="term" value="C:plasma membrane"/>
    <property type="evidence" value="ECO:0007669"/>
    <property type="project" value="UniProtKB-SubCell"/>
</dbReference>
<evidence type="ECO:0000256" key="6">
    <source>
        <dbReference type="ARBA" id="ARBA00022967"/>
    </source>
</evidence>
<dbReference type="PIRSF" id="PIRSF017385">
    <property type="entry name" value="CtaF"/>
    <property type="match status" value="1"/>
</dbReference>
<dbReference type="OrthoDB" id="5244617at2"/>
<dbReference type="GO" id="GO:0022900">
    <property type="term" value="P:electron transport chain"/>
    <property type="evidence" value="ECO:0007669"/>
    <property type="project" value="InterPro"/>
</dbReference>
<dbReference type="Pfam" id="PF12270">
    <property type="entry name" value="Cyt_c_ox_IV"/>
    <property type="match status" value="1"/>
</dbReference>
<comment type="function">
    <text evidence="1 10">Part of cytochrome c oxidase, its function is unknown.</text>
</comment>
<sequence length="138" mass="14882">MKIEAKLFEILTLFFILVGILYGVFTGFSRTGVEWAGLTAIALSAGLTLIVGTYFRFVARRLDTRPEDYDDAEIADGAGDLGFFSAGSFWPIVLAASGAFMALAFAFYEPWMLAVGALAIISAAAGLVFEYHVGPEKH</sequence>
<evidence type="ECO:0000313" key="14">
    <source>
        <dbReference type="Proteomes" id="UP000182054"/>
    </source>
</evidence>
<comment type="catalytic activity">
    <reaction evidence="9 10">
        <text>4 Fe(II)-[cytochrome c] + O2 + 8 H(+)(in) = 4 Fe(III)-[cytochrome c] + 2 H2O + 4 H(+)(out)</text>
        <dbReference type="Rhea" id="RHEA:11436"/>
        <dbReference type="Rhea" id="RHEA-COMP:10350"/>
        <dbReference type="Rhea" id="RHEA-COMP:14399"/>
        <dbReference type="ChEBI" id="CHEBI:15377"/>
        <dbReference type="ChEBI" id="CHEBI:15378"/>
        <dbReference type="ChEBI" id="CHEBI:15379"/>
        <dbReference type="ChEBI" id="CHEBI:29033"/>
        <dbReference type="ChEBI" id="CHEBI:29034"/>
        <dbReference type="EC" id="7.1.1.9"/>
    </reaction>
</comment>
<keyword evidence="6 10" id="KW-1278">Translocase</keyword>
<evidence type="ECO:0000256" key="7">
    <source>
        <dbReference type="ARBA" id="ARBA00022989"/>
    </source>
</evidence>
<dbReference type="RefSeq" id="WP_068100376.1">
    <property type="nucleotide sequence ID" value="NZ_CP135915.1"/>
</dbReference>
<evidence type="ECO:0000256" key="1">
    <source>
        <dbReference type="ARBA" id="ARBA00002536"/>
    </source>
</evidence>
<dbReference type="EMBL" id="JABUKG010000004">
    <property type="protein sequence ID" value="MBY6320173.1"/>
    <property type="molecule type" value="Genomic_DNA"/>
</dbReference>
<dbReference type="GeneID" id="85484241"/>
<proteinExistence type="inferred from homology"/>
<name>A0A1I0SGQ3_9NOCA</name>
<feature type="transmembrane region" description="Helical" evidence="11">
    <location>
        <begin position="114"/>
        <end position="133"/>
    </location>
</feature>
<dbReference type="InterPro" id="IPR021050">
    <property type="entry name" value="Cyt_c_oxidase_su4_actinobac"/>
</dbReference>
<dbReference type="Proteomes" id="UP001520140">
    <property type="component" value="Unassembled WGS sequence"/>
</dbReference>
<feature type="transmembrane region" description="Helical" evidence="11">
    <location>
        <begin position="7"/>
        <end position="29"/>
    </location>
</feature>
<evidence type="ECO:0000256" key="9">
    <source>
        <dbReference type="ARBA" id="ARBA00047816"/>
    </source>
</evidence>
<evidence type="ECO:0000313" key="15">
    <source>
        <dbReference type="Proteomes" id="UP001520140"/>
    </source>
</evidence>
<organism evidence="13 14">
    <name type="scientific">Rhodococcoides kroppenstedtii</name>
    <dbReference type="NCBI Taxonomy" id="293050"/>
    <lineage>
        <taxon>Bacteria</taxon>
        <taxon>Bacillati</taxon>
        <taxon>Actinomycetota</taxon>
        <taxon>Actinomycetes</taxon>
        <taxon>Mycobacteriales</taxon>
        <taxon>Nocardiaceae</taxon>
        <taxon>Rhodococcoides</taxon>
    </lineage>
</organism>
<comment type="subunit">
    <text evidence="10">Associates with subunits I, II and III to form cytochrome c oxidase.</text>
</comment>
<dbReference type="EC" id="7.1.1.9" evidence="10"/>
<evidence type="ECO:0000313" key="12">
    <source>
        <dbReference type="EMBL" id="MBY6320173.1"/>
    </source>
</evidence>
<evidence type="ECO:0000256" key="11">
    <source>
        <dbReference type="SAM" id="Phobius"/>
    </source>
</evidence>
<reference evidence="13 14" key="1">
    <citation type="submission" date="2016-10" db="EMBL/GenBank/DDBJ databases">
        <authorList>
            <person name="de Groot N.N."/>
        </authorList>
    </citation>
    <scope>NUCLEOTIDE SEQUENCE [LARGE SCALE GENOMIC DNA]</scope>
    <source>
        <strain evidence="13 14">DSM 44908</strain>
    </source>
</reference>
<dbReference type="EMBL" id="FOJN01000001">
    <property type="protein sequence ID" value="SFA38701.1"/>
    <property type="molecule type" value="Genomic_DNA"/>
</dbReference>
<evidence type="ECO:0000313" key="13">
    <source>
        <dbReference type="EMBL" id="SFA38701.1"/>
    </source>
</evidence>
<protein>
    <recommendedName>
        <fullName evidence="10">Cytochrome c oxidase polypeptide 4</fullName>
        <ecNumber evidence="10">7.1.1.9</ecNumber>
    </recommendedName>
    <alternativeName>
        <fullName evidence="10">Cytochrome aa3 subunit 4</fullName>
    </alternativeName>
    <alternativeName>
        <fullName evidence="10">Cytochrome c oxidase polypeptide IV</fullName>
    </alternativeName>
</protein>
<evidence type="ECO:0000256" key="3">
    <source>
        <dbReference type="ARBA" id="ARBA00006870"/>
    </source>
</evidence>
<feature type="transmembrane region" description="Helical" evidence="11">
    <location>
        <begin position="35"/>
        <end position="55"/>
    </location>
</feature>
<evidence type="ECO:0000256" key="2">
    <source>
        <dbReference type="ARBA" id="ARBA00004651"/>
    </source>
</evidence>
<dbReference type="AlphaFoldDB" id="A0A1I0SGQ3"/>
<keyword evidence="7 11" id="KW-1133">Transmembrane helix</keyword>
<accession>A0A1I0SGQ3</accession>
<dbReference type="Proteomes" id="UP000182054">
    <property type="component" value="Unassembled WGS sequence"/>
</dbReference>
<evidence type="ECO:0000256" key="10">
    <source>
        <dbReference type="PIRNR" id="PIRNR017385"/>
    </source>
</evidence>
<comment type="similarity">
    <text evidence="3 10">Belongs to the cytochrome c oxidase bacterial subunit CtaF family.</text>
</comment>
<feature type="transmembrane region" description="Helical" evidence="11">
    <location>
        <begin position="89"/>
        <end position="108"/>
    </location>
</feature>
<reference evidence="12 15" key="2">
    <citation type="submission" date="2020-06" db="EMBL/GenBank/DDBJ databases">
        <title>Taxonomy, biology and ecology of Rhodococcus bacteria occurring in California pistachio and other woody hosts as revealed by genome sequence analyses.</title>
        <authorList>
            <person name="Gai Y."/>
            <person name="Riely B."/>
        </authorList>
    </citation>
    <scope>NUCLEOTIDE SEQUENCE [LARGE SCALE GENOMIC DNA]</scope>
    <source>
        <strain evidence="12 15">BP-284</strain>
    </source>
</reference>
<keyword evidence="8 10" id="KW-0472">Membrane</keyword>
<dbReference type="GO" id="GO:0004129">
    <property type="term" value="F:cytochrome-c oxidase activity"/>
    <property type="evidence" value="ECO:0007669"/>
    <property type="project" value="UniProtKB-EC"/>
</dbReference>
<keyword evidence="4 10" id="KW-1003">Cell membrane</keyword>
<evidence type="ECO:0000256" key="4">
    <source>
        <dbReference type="ARBA" id="ARBA00022475"/>
    </source>
</evidence>
<gene>
    <name evidence="12" type="ORF">HQ605_04995</name>
    <name evidence="13" type="ORF">SAMN05444374_101176</name>
</gene>
<comment type="subcellular location">
    <subcellularLocation>
        <location evidence="2">Cell membrane</location>
        <topology evidence="2">Multi-pass membrane protein</topology>
    </subcellularLocation>
</comment>
<keyword evidence="15" id="KW-1185">Reference proteome</keyword>
<evidence type="ECO:0000256" key="5">
    <source>
        <dbReference type="ARBA" id="ARBA00022692"/>
    </source>
</evidence>